<evidence type="ECO:0000313" key="3">
    <source>
        <dbReference type="Proteomes" id="UP000195602"/>
    </source>
</evidence>
<proteinExistence type="predicted"/>
<feature type="transmembrane region" description="Helical" evidence="1">
    <location>
        <begin position="65"/>
        <end position="83"/>
    </location>
</feature>
<reference evidence="2 3" key="1">
    <citation type="submission" date="2017-04" db="EMBL/GenBank/DDBJ databases">
        <title>Draft genome of the yeast Clavispora lusitaniae type strain CBS 6936.</title>
        <authorList>
            <person name="Durrens P."/>
            <person name="Klopp C."/>
            <person name="Biteau N."/>
            <person name="Fitton-Ouhabi V."/>
            <person name="Dementhon K."/>
            <person name="Accoceberry I."/>
            <person name="Sherman D.J."/>
            <person name="Noel T."/>
        </authorList>
    </citation>
    <scope>NUCLEOTIDE SEQUENCE [LARGE SCALE GENOMIC DNA]</scope>
    <source>
        <strain evidence="2 3">CBS 6936</strain>
    </source>
</reference>
<dbReference type="EMBL" id="LYUB02000016">
    <property type="protein sequence ID" value="OVF07026.1"/>
    <property type="molecule type" value="Genomic_DNA"/>
</dbReference>
<evidence type="ECO:0000256" key="1">
    <source>
        <dbReference type="SAM" id="Phobius"/>
    </source>
</evidence>
<keyword evidence="1" id="KW-0812">Transmembrane</keyword>
<protein>
    <submittedName>
        <fullName evidence="2">Cytochrome c oxidase assembly factor</fullName>
    </submittedName>
</protein>
<sequence>MQRVGIKAFRANVAGLTPKSLHAPLFNSAIRTFAAVPDPAVERKVVNVDRELPDPFADKKLNKRYFWVYAVGVTLSCALIFNYEKTRSPIINSVLYCLRRSDVAKAELGPNIGFQSSWPWIWGPLNTVRGDIDVVFGVRGDSGAGKLRLKASRTSKLVPFDVHHFTLETADGTVLDLMKDPTLDFEL</sequence>
<dbReference type="Pfam" id="PF08695">
    <property type="entry name" value="Coa1"/>
    <property type="match status" value="1"/>
</dbReference>
<organism evidence="2 3">
    <name type="scientific">Clavispora lusitaniae</name>
    <name type="common">Candida lusitaniae</name>
    <dbReference type="NCBI Taxonomy" id="36911"/>
    <lineage>
        <taxon>Eukaryota</taxon>
        <taxon>Fungi</taxon>
        <taxon>Dikarya</taxon>
        <taxon>Ascomycota</taxon>
        <taxon>Saccharomycotina</taxon>
        <taxon>Pichiomycetes</taxon>
        <taxon>Metschnikowiaceae</taxon>
        <taxon>Clavispora</taxon>
    </lineage>
</organism>
<dbReference type="PANTHER" id="PTHR28523:SF1">
    <property type="entry name" value="CYTOCHROME C OXIDASE ASSEMBLY FACTOR 1"/>
    <property type="match status" value="1"/>
</dbReference>
<dbReference type="AlphaFoldDB" id="A0AA91PWJ6"/>
<dbReference type="GO" id="GO:0033617">
    <property type="term" value="P:mitochondrial respiratory chain complex IV assembly"/>
    <property type="evidence" value="ECO:0007669"/>
    <property type="project" value="InterPro"/>
</dbReference>
<evidence type="ECO:0000313" key="2">
    <source>
        <dbReference type="EMBL" id="OVF07026.1"/>
    </source>
</evidence>
<dbReference type="PANTHER" id="PTHR28523">
    <property type="entry name" value="CYTOCHROME C OXIDASE ASSEMBLY FACTOR 1"/>
    <property type="match status" value="1"/>
</dbReference>
<dbReference type="InterPro" id="IPR014807">
    <property type="entry name" value="Coa1"/>
</dbReference>
<dbReference type="GO" id="GO:0005743">
    <property type="term" value="C:mitochondrial inner membrane"/>
    <property type="evidence" value="ECO:0007669"/>
    <property type="project" value="TreeGrafter"/>
</dbReference>
<keyword evidence="1" id="KW-0472">Membrane</keyword>
<keyword evidence="1" id="KW-1133">Transmembrane helix</keyword>
<name>A0AA91PWJ6_CLALS</name>
<dbReference type="Proteomes" id="UP000195602">
    <property type="component" value="Unassembled WGS sequence"/>
</dbReference>
<dbReference type="InterPro" id="IPR042432">
    <property type="entry name" value="Coa1_fungi"/>
</dbReference>
<dbReference type="KEGG" id="clus:A9F13_16g01342"/>
<comment type="caution">
    <text evidence="2">The sequence shown here is derived from an EMBL/GenBank/DDBJ whole genome shotgun (WGS) entry which is preliminary data.</text>
</comment>
<accession>A0AA91PWJ6</accession>
<gene>
    <name evidence="2" type="ORF">A9F13_16g01342</name>
</gene>